<evidence type="ECO:0000256" key="4">
    <source>
        <dbReference type="ARBA" id="ARBA00022801"/>
    </source>
</evidence>
<organism evidence="6 7">
    <name type="scientific">Sediminitomix flava</name>
    <dbReference type="NCBI Taxonomy" id="379075"/>
    <lineage>
        <taxon>Bacteria</taxon>
        <taxon>Pseudomonadati</taxon>
        <taxon>Bacteroidota</taxon>
        <taxon>Cytophagia</taxon>
        <taxon>Cytophagales</taxon>
        <taxon>Flammeovirgaceae</taxon>
        <taxon>Sediminitomix</taxon>
    </lineage>
</organism>
<proteinExistence type="inferred from homology"/>
<evidence type="ECO:0000313" key="6">
    <source>
        <dbReference type="EMBL" id="PWJ42202.1"/>
    </source>
</evidence>
<dbReference type="PANTHER" id="PTHR47271">
    <property type="entry name" value="ARGININE DEIMINASE"/>
    <property type="match status" value="1"/>
</dbReference>
<dbReference type="Gene3D" id="3.75.10.10">
    <property type="entry name" value="L-arginine/glycine Amidinotransferase, Chain A"/>
    <property type="match status" value="1"/>
</dbReference>
<comment type="caution">
    <text evidence="6">The sequence shown here is derived from an EMBL/GenBank/DDBJ whole genome shotgun (WGS) entry which is preliminary data.</text>
</comment>
<evidence type="ECO:0000256" key="2">
    <source>
        <dbReference type="ARBA" id="ARBA00010206"/>
    </source>
</evidence>
<dbReference type="Proteomes" id="UP000245535">
    <property type="component" value="Unassembled WGS sequence"/>
</dbReference>
<comment type="catalytic activity">
    <reaction evidence="5">
        <text>L-arginine + H2O = L-citrulline + NH4(+)</text>
        <dbReference type="Rhea" id="RHEA:19597"/>
        <dbReference type="ChEBI" id="CHEBI:15377"/>
        <dbReference type="ChEBI" id="CHEBI:28938"/>
        <dbReference type="ChEBI" id="CHEBI:32682"/>
        <dbReference type="ChEBI" id="CHEBI:57743"/>
        <dbReference type="EC" id="3.5.3.6"/>
    </reaction>
</comment>
<dbReference type="AlphaFoldDB" id="A0A315ZAA0"/>
<sequence>MEPQLNPSPIFVDSEIGTLKRLLIHSPDEGLGKVIPMKAQDWLFDDIIHLDTMRKNEYDYYLKLLLYFLDYENIHGRMSEVDSDEDRSFYKPDHPNYYNSKKVLDPQYLLSQVLDNPTIRERIVASICTHEGVSYRKQLQLMEMSSLALSRTLISGLTPEKEMLFPPVPNLIFTRDVGITIKDHILLNRPAKLARTRESIIMRHIFFHHPIFNSIKNNVIEIEDQPGFFLLEEDEQDHRRITLEGGDVMMVAPNHVLIGVSERTSSYAAERVVKELHARDLVEKVTVIKIPAHRSCMHIDTVFTQIKRDTWVMFGEFSGANTDFGDNEMVGLHEPDGRFHLEIFQYVKGKDYSDPIRFEHLESLLHHITRYDLGCNTNAKIIYSGNKEFPYGRREQWTDSCNMLALKEGVVIGYDRNDKTIQAIENAGMKVIEVSKLLELFDCEELHPDDVENTLILLPSAELSRARGGSHCMSMPIQRDGFM</sequence>
<gene>
    <name evidence="6" type="ORF">BC781_103453</name>
</gene>
<dbReference type="PRINTS" id="PR01466">
    <property type="entry name" value="ARGDEIMINASE"/>
</dbReference>
<dbReference type="GO" id="GO:0016990">
    <property type="term" value="F:arginine deiminase activity"/>
    <property type="evidence" value="ECO:0007669"/>
    <property type="project" value="UniProtKB-EC"/>
</dbReference>
<dbReference type="EMBL" id="QGDO01000003">
    <property type="protein sequence ID" value="PWJ42202.1"/>
    <property type="molecule type" value="Genomic_DNA"/>
</dbReference>
<evidence type="ECO:0000256" key="1">
    <source>
        <dbReference type="ARBA" id="ARBA00005213"/>
    </source>
</evidence>
<evidence type="ECO:0000313" key="7">
    <source>
        <dbReference type="Proteomes" id="UP000245535"/>
    </source>
</evidence>
<dbReference type="Pfam" id="PF02274">
    <property type="entry name" value="ADI"/>
    <property type="match status" value="1"/>
</dbReference>
<accession>A0A315ZAA0</accession>
<reference evidence="6 7" key="1">
    <citation type="submission" date="2018-03" db="EMBL/GenBank/DDBJ databases">
        <title>Genomic Encyclopedia of Archaeal and Bacterial Type Strains, Phase II (KMG-II): from individual species to whole genera.</title>
        <authorList>
            <person name="Goeker M."/>
        </authorList>
    </citation>
    <scope>NUCLEOTIDE SEQUENCE [LARGE SCALE GENOMIC DNA]</scope>
    <source>
        <strain evidence="6 7">DSM 28229</strain>
    </source>
</reference>
<name>A0A315ZAA0_SEDFL</name>
<keyword evidence="7" id="KW-1185">Reference proteome</keyword>
<protein>
    <recommendedName>
        <fullName evidence="3">arginine deiminase</fullName>
        <ecNumber evidence="3">3.5.3.6</ecNumber>
    </recommendedName>
</protein>
<dbReference type="RefSeq" id="WP_109618948.1">
    <property type="nucleotide sequence ID" value="NZ_QGDO01000003.1"/>
</dbReference>
<dbReference type="PANTHER" id="PTHR47271:SF2">
    <property type="entry name" value="ARGININE DEIMINASE"/>
    <property type="match status" value="1"/>
</dbReference>
<evidence type="ECO:0000256" key="5">
    <source>
        <dbReference type="ARBA" id="ARBA00049429"/>
    </source>
</evidence>
<dbReference type="OrthoDB" id="9807502at2"/>
<comment type="pathway">
    <text evidence="1">Amino-acid degradation; L-arginine degradation via ADI pathway; carbamoyl phosphate from L-arginine: step 1/2.</text>
</comment>
<keyword evidence="4" id="KW-0378">Hydrolase</keyword>
<evidence type="ECO:0000256" key="3">
    <source>
        <dbReference type="ARBA" id="ARBA00012171"/>
    </source>
</evidence>
<dbReference type="SUPFAM" id="SSF55909">
    <property type="entry name" value="Pentein"/>
    <property type="match status" value="1"/>
</dbReference>
<dbReference type="EC" id="3.5.3.6" evidence="3"/>
<dbReference type="InterPro" id="IPR003876">
    <property type="entry name" value="Arg_deiminase"/>
</dbReference>
<dbReference type="GO" id="GO:0019546">
    <property type="term" value="P:L-arginine deiminase pathway"/>
    <property type="evidence" value="ECO:0007669"/>
    <property type="project" value="TreeGrafter"/>
</dbReference>
<comment type="similarity">
    <text evidence="2">Belongs to the arginine deiminase family.</text>
</comment>